<dbReference type="Proteomes" id="UP000554482">
    <property type="component" value="Unassembled WGS sequence"/>
</dbReference>
<dbReference type="InterPro" id="IPR006121">
    <property type="entry name" value="HMA_dom"/>
</dbReference>
<evidence type="ECO:0000313" key="3">
    <source>
        <dbReference type="Proteomes" id="UP000554482"/>
    </source>
</evidence>
<dbReference type="CDD" id="cd00371">
    <property type="entry name" value="HMA"/>
    <property type="match status" value="1"/>
</dbReference>
<gene>
    <name evidence="2" type="ORF">FRX31_007241</name>
</gene>
<keyword evidence="3" id="KW-1185">Reference proteome</keyword>
<protein>
    <submittedName>
        <fullName evidence="2">Sodium potassium root defective</fullName>
    </submittedName>
</protein>
<dbReference type="SUPFAM" id="SSF55008">
    <property type="entry name" value="HMA, heavy metal-associated domain"/>
    <property type="match status" value="1"/>
</dbReference>
<dbReference type="GO" id="GO:0046872">
    <property type="term" value="F:metal ion binding"/>
    <property type="evidence" value="ECO:0007669"/>
    <property type="project" value="InterPro"/>
</dbReference>
<feature type="domain" description="HMA" evidence="1">
    <location>
        <begin position="69"/>
        <end position="135"/>
    </location>
</feature>
<dbReference type="AlphaFoldDB" id="A0A7J6X471"/>
<dbReference type="InterPro" id="IPR036163">
    <property type="entry name" value="HMA_dom_sf"/>
</dbReference>
<dbReference type="PANTHER" id="PTHR46119:SF11">
    <property type="entry name" value="HEAVY METAL TRANSPORT_DETOXIFICATION SUPERFAMILY PROTEIN"/>
    <property type="match status" value="1"/>
</dbReference>
<evidence type="ECO:0000313" key="2">
    <source>
        <dbReference type="EMBL" id="KAF5203172.1"/>
    </source>
</evidence>
<reference evidence="2 3" key="1">
    <citation type="submission" date="2020-06" db="EMBL/GenBank/DDBJ databases">
        <title>Transcriptomic and genomic resources for Thalictrum thalictroides and T. hernandezii: Facilitating candidate gene discovery in an emerging model plant lineage.</title>
        <authorList>
            <person name="Arias T."/>
            <person name="Riano-Pachon D.M."/>
            <person name="Di Stilio V.S."/>
        </authorList>
    </citation>
    <scope>NUCLEOTIDE SEQUENCE [LARGE SCALE GENOMIC DNA]</scope>
    <source>
        <strain evidence="3">cv. WT478/WT964</strain>
        <tissue evidence="2">Leaves</tissue>
    </source>
</reference>
<dbReference type="OrthoDB" id="689350at2759"/>
<comment type="caution">
    <text evidence="2">The sequence shown here is derived from an EMBL/GenBank/DDBJ whole genome shotgun (WGS) entry which is preliminary data.</text>
</comment>
<dbReference type="Gene3D" id="3.30.70.100">
    <property type="match status" value="1"/>
</dbReference>
<evidence type="ECO:0000259" key="1">
    <source>
        <dbReference type="PROSITE" id="PS50846"/>
    </source>
</evidence>
<dbReference type="PROSITE" id="PS50846">
    <property type="entry name" value="HMA_2"/>
    <property type="match status" value="1"/>
</dbReference>
<dbReference type="PANTHER" id="PTHR46119">
    <property type="entry name" value="OS08G0405700 PROTEIN"/>
    <property type="match status" value="1"/>
</dbReference>
<proteinExistence type="predicted"/>
<accession>A0A7J6X471</accession>
<sequence length="149" mass="16460">MGKLSFGRVLDCFCLSSGSNSSCFCISSLEEQDVRIERMPLIGTTEGSQLLRLSDGVNTKQTLAFQLKPKMVVLRVSMHCNGCAKKVQKHISKMDGVTSFKVDLENKKVVVIGDILPFEVLASVSKVKNAELWTSFGEDETKQQAKKID</sequence>
<dbReference type="EMBL" id="JABWDY010007168">
    <property type="protein sequence ID" value="KAF5203172.1"/>
    <property type="molecule type" value="Genomic_DNA"/>
</dbReference>
<dbReference type="Pfam" id="PF00403">
    <property type="entry name" value="HMA"/>
    <property type="match status" value="1"/>
</dbReference>
<name>A0A7J6X471_THATH</name>
<organism evidence="2 3">
    <name type="scientific">Thalictrum thalictroides</name>
    <name type="common">Rue-anemone</name>
    <name type="synonym">Anemone thalictroides</name>
    <dbReference type="NCBI Taxonomy" id="46969"/>
    <lineage>
        <taxon>Eukaryota</taxon>
        <taxon>Viridiplantae</taxon>
        <taxon>Streptophyta</taxon>
        <taxon>Embryophyta</taxon>
        <taxon>Tracheophyta</taxon>
        <taxon>Spermatophyta</taxon>
        <taxon>Magnoliopsida</taxon>
        <taxon>Ranunculales</taxon>
        <taxon>Ranunculaceae</taxon>
        <taxon>Thalictroideae</taxon>
        <taxon>Thalictrum</taxon>
    </lineage>
</organism>
<dbReference type="InterPro" id="IPR044526">
    <property type="entry name" value="NAKR1-3"/>
</dbReference>